<evidence type="ECO:0000256" key="7">
    <source>
        <dbReference type="SAM" id="Coils"/>
    </source>
</evidence>
<evidence type="ECO:0000256" key="8">
    <source>
        <dbReference type="SAM" id="MobiDB-lite"/>
    </source>
</evidence>
<dbReference type="InterPro" id="IPR021565">
    <property type="entry name" value="Rbsn_Rab-bd"/>
</dbReference>
<dbReference type="PANTHER" id="PTHR13510:SF44">
    <property type="entry name" value="RABENOSYN-5"/>
    <property type="match status" value="1"/>
</dbReference>
<dbReference type="GO" id="GO:0003677">
    <property type="term" value="F:DNA binding"/>
    <property type="evidence" value="ECO:0007669"/>
    <property type="project" value="InterPro"/>
</dbReference>
<dbReference type="InterPro" id="IPR011011">
    <property type="entry name" value="Znf_FYVE_PHD"/>
</dbReference>
<evidence type="ECO:0000256" key="5">
    <source>
        <dbReference type="ARBA" id="ARBA00023204"/>
    </source>
</evidence>
<comment type="caution">
    <text evidence="10">The sequence shown here is derived from an EMBL/GenBank/DDBJ whole genome shotgun (WGS) entry which is preliminary data.</text>
</comment>
<feature type="domain" description="FYVE-type" evidence="9">
    <location>
        <begin position="340"/>
        <end position="425"/>
    </location>
</feature>
<sequence>MSGRKLGGGRILGSGKGLAPPTPVAHAQQRAASPFAPSESTLSITSSSVSPPQVPSPAPAALNIPSQDLTSNISLGTARADTSGSKLTCPICEEEMMTLLQLNRHIDDIHQELPEVEQDEVRTWFDKQVTKAKRFQPLSIINQKLRGLDVFESNASLPIAPAPGLPAKALAEDPPDPDELITRHHWQRQTMNDRCTDPPCGRNLGAVNGSINCRKCGRLFCEEHTMYQMKLSRSAQHEPVRGYWARVCETCYKSREGYNDHQGASTDHTRVFTDLRRKRVERQTLEISRLEKRLTTLTRLLTHPPDDSTNGTSGLSISSFTGQKNQRKLLEQSVITWEDDAAVPKCPFCQQEFAWTFRRHHCRICGRVVCADPQTACSSDVGLNVAAGPHPTQVAEKKTPPSTPGHHQQHSIDVRMCRDCIHTIFSKREFDATIAAKPADQRAYETLRQFERGIRQLMPIFQRALLALQPEGPNGTIDESRPPPTHAQIQEASKIRKRLTDAFTKYDLAARRLRDLKTDSKAQLRLQQSIYAAATAFLHTHMLTLKSVPHVLRSRSSQAAASQSRLLALQQHRPSSSVSSLSPLRNGDPPPALVIDDHDTASQAGSEASTQISALETEERDLRERLVVLEEQRFMVADMVSSARGAKRSEEVSALSRNLDELDSEIATLRRRVGDVEQRWEGLYTSGTP</sequence>
<evidence type="ECO:0000313" key="11">
    <source>
        <dbReference type="Proteomes" id="UP000770015"/>
    </source>
</evidence>
<dbReference type="SMART" id="SM00734">
    <property type="entry name" value="ZnF_Rad18"/>
    <property type="match status" value="1"/>
</dbReference>
<dbReference type="InterPro" id="IPR052727">
    <property type="entry name" value="Rab4/Rab5_effector"/>
</dbReference>
<dbReference type="AlphaFoldDB" id="A0A9P8V7Q3"/>
<dbReference type="SUPFAM" id="SSF140125">
    <property type="entry name" value="Rabenosyn-5 Rab-binding domain-like"/>
    <property type="match status" value="1"/>
</dbReference>
<evidence type="ECO:0000313" key="10">
    <source>
        <dbReference type="EMBL" id="KAH6683490.1"/>
    </source>
</evidence>
<dbReference type="CDD" id="cd15737">
    <property type="entry name" value="FYVE2_Vac1p_like"/>
    <property type="match status" value="1"/>
</dbReference>
<feature type="compositionally biased region" description="Low complexity" evidence="8">
    <location>
        <begin position="563"/>
        <end position="584"/>
    </location>
</feature>
<feature type="region of interest" description="Disordered" evidence="8">
    <location>
        <begin position="563"/>
        <end position="593"/>
    </location>
</feature>
<keyword evidence="4" id="KW-0862">Zinc</keyword>
<dbReference type="CDD" id="cd15761">
    <property type="entry name" value="FYVE1_Vac1p_like"/>
    <property type="match status" value="1"/>
</dbReference>
<feature type="region of interest" description="Disordered" evidence="8">
    <location>
        <begin position="1"/>
        <end position="65"/>
    </location>
</feature>
<dbReference type="SUPFAM" id="SSF57903">
    <property type="entry name" value="FYVE/PHD zinc finger"/>
    <property type="match status" value="2"/>
</dbReference>
<dbReference type="Gene3D" id="3.30.40.10">
    <property type="entry name" value="Zinc/RING finger domain, C3HC4 (zinc finger)"/>
    <property type="match status" value="2"/>
</dbReference>
<dbReference type="InterPro" id="IPR036531">
    <property type="entry name" value="Rbsn_Rab-bd_sf"/>
</dbReference>
<dbReference type="OrthoDB" id="166134at2759"/>
<gene>
    <name evidence="10" type="ORF">F5X68DRAFT_155180</name>
</gene>
<dbReference type="PANTHER" id="PTHR13510">
    <property type="entry name" value="FYVE-FINGER-CONTAINING RAB5 EFFECTOR PROTEIN RABENOSYN-5-RELATED"/>
    <property type="match status" value="1"/>
</dbReference>
<keyword evidence="5" id="KW-0234">DNA repair</keyword>
<dbReference type="Proteomes" id="UP000770015">
    <property type="component" value="Unassembled WGS sequence"/>
</dbReference>
<protein>
    <submittedName>
        <fullName evidence="10">VAC1 protein</fullName>
    </submittedName>
</protein>
<organism evidence="10 11">
    <name type="scientific">Plectosphaerella plurivora</name>
    <dbReference type="NCBI Taxonomy" id="936078"/>
    <lineage>
        <taxon>Eukaryota</taxon>
        <taxon>Fungi</taxon>
        <taxon>Dikarya</taxon>
        <taxon>Ascomycota</taxon>
        <taxon>Pezizomycotina</taxon>
        <taxon>Sordariomycetes</taxon>
        <taxon>Hypocreomycetidae</taxon>
        <taxon>Glomerellales</taxon>
        <taxon>Plectosphaerellaceae</taxon>
        <taxon>Plectosphaerella</taxon>
    </lineage>
</organism>
<evidence type="ECO:0000259" key="9">
    <source>
        <dbReference type="PROSITE" id="PS50178"/>
    </source>
</evidence>
<evidence type="ECO:0000256" key="6">
    <source>
        <dbReference type="PROSITE-ProRule" id="PRU00091"/>
    </source>
</evidence>
<dbReference type="EMBL" id="JAGSXJ010000017">
    <property type="protein sequence ID" value="KAH6683490.1"/>
    <property type="molecule type" value="Genomic_DNA"/>
</dbReference>
<dbReference type="GO" id="GO:0006281">
    <property type="term" value="P:DNA repair"/>
    <property type="evidence" value="ECO:0007669"/>
    <property type="project" value="UniProtKB-KW"/>
</dbReference>
<evidence type="ECO:0000256" key="2">
    <source>
        <dbReference type="ARBA" id="ARBA00022763"/>
    </source>
</evidence>
<dbReference type="Gene3D" id="4.10.860.20">
    <property type="entry name" value="Rabenosyn, Rab binding domain"/>
    <property type="match status" value="1"/>
</dbReference>
<dbReference type="InterPro" id="IPR000306">
    <property type="entry name" value="Znf_FYVE"/>
</dbReference>
<accession>A0A9P8V7Q3</accession>
<feature type="compositionally biased region" description="Gly residues" evidence="8">
    <location>
        <begin position="1"/>
        <end position="16"/>
    </location>
</feature>
<evidence type="ECO:0000256" key="4">
    <source>
        <dbReference type="ARBA" id="ARBA00022833"/>
    </source>
</evidence>
<dbReference type="InterPro" id="IPR013083">
    <property type="entry name" value="Znf_RING/FYVE/PHD"/>
</dbReference>
<dbReference type="GO" id="GO:0008270">
    <property type="term" value="F:zinc ion binding"/>
    <property type="evidence" value="ECO:0007669"/>
    <property type="project" value="UniProtKB-KW"/>
</dbReference>
<keyword evidence="11" id="KW-1185">Reference proteome</keyword>
<keyword evidence="1" id="KW-0479">Metal-binding</keyword>
<evidence type="ECO:0000256" key="1">
    <source>
        <dbReference type="ARBA" id="ARBA00022723"/>
    </source>
</evidence>
<dbReference type="Pfam" id="PF01363">
    <property type="entry name" value="FYVE"/>
    <property type="match status" value="2"/>
</dbReference>
<dbReference type="InterPro" id="IPR017455">
    <property type="entry name" value="Znf_FYVE-rel"/>
</dbReference>
<keyword evidence="2" id="KW-0227">DNA damage</keyword>
<dbReference type="PROSITE" id="PS00028">
    <property type="entry name" value="ZINC_FINGER_C2H2_1"/>
    <property type="match status" value="1"/>
</dbReference>
<dbReference type="SMART" id="SM00064">
    <property type="entry name" value="FYVE"/>
    <property type="match status" value="2"/>
</dbReference>
<reference evidence="10" key="1">
    <citation type="journal article" date="2021" name="Nat. Commun.">
        <title>Genetic determinants of endophytism in the Arabidopsis root mycobiome.</title>
        <authorList>
            <person name="Mesny F."/>
            <person name="Miyauchi S."/>
            <person name="Thiergart T."/>
            <person name="Pickel B."/>
            <person name="Atanasova L."/>
            <person name="Karlsson M."/>
            <person name="Huettel B."/>
            <person name="Barry K.W."/>
            <person name="Haridas S."/>
            <person name="Chen C."/>
            <person name="Bauer D."/>
            <person name="Andreopoulos W."/>
            <person name="Pangilinan J."/>
            <person name="LaButti K."/>
            <person name="Riley R."/>
            <person name="Lipzen A."/>
            <person name="Clum A."/>
            <person name="Drula E."/>
            <person name="Henrissat B."/>
            <person name="Kohler A."/>
            <person name="Grigoriev I.V."/>
            <person name="Martin F.M."/>
            <person name="Hacquard S."/>
        </authorList>
    </citation>
    <scope>NUCLEOTIDE SEQUENCE</scope>
    <source>
        <strain evidence="10">MPI-SDFR-AT-0117</strain>
    </source>
</reference>
<dbReference type="InterPro" id="IPR013087">
    <property type="entry name" value="Znf_C2H2_type"/>
</dbReference>
<dbReference type="InterPro" id="IPR006642">
    <property type="entry name" value="Rad18_UBZ4"/>
</dbReference>
<dbReference type="Pfam" id="PF11464">
    <property type="entry name" value="Rbsn"/>
    <property type="match status" value="1"/>
</dbReference>
<proteinExistence type="predicted"/>
<dbReference type="PROSITE" id="PS50178">
    <property type="entry name" value="ZF_FYVE"/>
    <property type="match status" value="2"/>
</dbReference>
<keyword evidence="7" id="KW-0175">Coiled coil</keyword>
<feature type="domain" description="FYVE-type" evidence="9">
    <location>
        <begin position="200"/>
        <end position="256"/>
    </location>
</feature>
<feature type="compositionally biased region" description="Low complexity" evidence="8">
    <location>
        <begin position="36"/>
        <end position="51"/>
    </location>
</feature>
<keyword evidence="3 6" id="KW-0863">Zinc-finger</keyword>
<evidence type="ECO:0000256" key="3">
    <source>
        <dbReference type="ARBA" id="ARBA00022771"/>
    </source>
</evidence>
<name>A0A9P8V7Q3_9PEZI</name>
<feature type="coiled-coil region" evidence="7">
    <location>
        <begin position="612"/>
        <end position="679"/>
    </location>
</feature>
<feature type="region of interest" description="Disordered" evidence="8">
    <location>
        <begin position="391"/>
        <end position="410"/>
    </location>
</feature>